<evidence type="ECO:0000313" key="1">
    <source>
        <dbReference type="EMBL" id="ODQ62781.1"/>
    </source>
</evidence>
<dbReference type="RefSeq" id="XP_019041988.1">
    <property type="nucleotide sequence ID" value="XM_019186166.1"/>
</dbReference>
<gene>
    <name evidence="1" type="ORF">WICANDRAFT_88590</name>
</gene>
<organism evidence="1 2">
    <name type="scientific">Wickerhamomyces anomalus (strain ATCC 58044 / CBS 1984 / NCYC 433 / NRRL Y-366-8)</name>
    <name type="common">Yeast</name>
    <name type="synonym">Hansenula anomala</name>
    <dbReference type="NCBI Taxonomy" id="683960"/>
    <lineage>
        <taxon>Eukaryota</taxon>
        <taxon>Fungi</taxon>
        <taxon>Dikarya</taxon>
        <taxon>Ascomycota</taxon>
        <taxon>Saccharomycotina</taxon>
        <taxon>Saccharomycetes</taxon>
        <taxon>Phaffomycetales</taxon>
        <taxon>Wickerhamomycetaceae</taxon>
        <taxon>Wickerhamomyces</taxon>
    </lineage>
</organism>
<protein>
    <submittedName>
        <fullName evidence="1">Uncharacterized protein</fullName>
    </submittedName>
</protein>
<proteinExistence type="predicted"/>
<sequence>MGSDGLVNRNDCNFNDWIDQNDFDEDEGELSVLLLARYVSNLVIWMMRVKDINKMIAPY</sequence>
<dbReference type="EMBL" id="KV454208">
    <property type="protein sequence ID" value="ODQ62781.1"/>
    <property type="molecule type" value="Genomic_DNA"/>
</dbReference>
<evidence type="ECO:0000313" key="2">
    <source>
        <dbReference type="Proteomes" id="UP000094112"/>
    </source>
</evidence>
<dbReference type="Proteomes" id="UP000094112">
    <property type="component" value="Unassembled WGS sequence"/>
</dbReference>
<reference evidence="1 2" key="1">
    <citation type="journal article" date="2016" name="Proc. Natl. Acad. Sci. U.S.A.">
        <title>Comparative genomics of biotechnologically important yeasts.</title>
        <authorList>
            <person name="Riley R."/>
            <person name="Haridas S."/>
            <person name="Wolfe K.H."/>
            <person name="Lopes M.R."/>
            <person name="Hittinger C.T."/>
            <person name="Goeker M."/>
            <person name="Salamov A.A."/>
            <person name="Wisecaver J.H."/>
            <person name="Long T.M."/>
            <person name="Calvey C.H."/>
            <person name="Aerts A.L."/>
            <person name="Barry K.W."/>
            <person name="Choi C."/>
            <person name="Clum A."/>
            <person name="Coughlan A.Y."/>
            <person name="Deshpande S."/>
            <person name="Douglass A.P."/>
            <person name="Hanson S.J."/>
            <person name="Klenk H.-P."/>
            <person name="LaButti K.M."/>
            <person name="Lapidus A."/>
            <person name="Lindquist E.A."/>
            <person name="Lipzen A.M."/>
            <person name="Meier-Kolthoff J.P."/>
            <person name="Ohm R.A."/>
            <person name="Otillar R.P."/>
            <person name="Pangilinan J.L."/>
            <person name="Peng Y."/>
            <person name="Rokas A."/>
            <person name="Rosa C.A."/>
            <person name="Scheuner C."/>
            <person name="Sibirny A.A."/>
            <person name="Slot J.C."/>
            <person name="Stielow J.B."/>
            <person name="Sun H."/>
            <person name="Kurtzman C.P."/>
            <person name="Blackwell M."/>
            <person name="Grigoriev I.V."/>
            <person name="Jeffries T.W."/>
        </authorList>
    </citation>
    <scope>NUCLEOTIDE SEQUENCE [LARGE SCALE GENOMIC DNA]</scope>
    <source>
        <strain evidence="2">ATCC 58044 / CBS 1984 / NCYC 433 / NRRL Y-366-8</strain>
    </source>
</reference>
<dbReference type="GeneID" id="30203412"/>
<keyword evidence="2" id="KW-1185">Reference proteome</keyword>
<accession>A0A1E3PBM9</accession>
<name>A0A1E3PBM9_WICAA</name>
<dbReference type="AlphaFoldDB" id="A0A1E3PBM9"/>